<organism evidence="1 2">
    <name type="scientific">Marasmiellus scandens</name>
    <dbReference type="NCBI Taxonomy" id="2682957"/>
    <lineage>
        <taxon>Eukaryota</taxon>
        <taxon>Fungi</taxon>
        <taxon>Dikarya</taxon>
        <taxon>Basidiomycota</taxon>
        <taxon>Agaricomycotina</taxon>
        <taxon>Agaricomycetes</taxon>
        <taxon>Agaricomycetidae</taxon>
        <taxon>Agaricales</taxon>
        <taxon>Marasmiineae</taxon>
        <taxon>Omphalotaceae</taxon>
        <taxon>Marasmiellus</taxon>
    </lineage>
</organism>
<proteinExistence type="predicted"/>
<evidence type="ECO:0000313" key="2">
    <source>
        <dbReference type="Proteomes" id="UP001498398"/>
    </source>
</evidence>
<gene>
    <name evidence="1" type="ORF">VKT23_001720</name>
</gene>
<dbReference type="Gene3D" id="3.40.710.10">
    <property type="entry name" value="DD-peptidase/beta-lactamase superfamily"/>
    <property type="match status" value="1"/>
</dbReference>
<protein>
    <recommendedName>
        <fullName evidence="3">Beta-lactamase-related domain-containing protein</fullName>
    </recommendedName>
</protein>
<evidence type="ECO:0000313" key="1">
    <source>
        <dbReference type="EMBL" id="KAK7470288.1"/>
    </source>
</evidence>
<dbReference type="InterPro" id="IPR012338">
    <property type="entry name" value="Beta-lactam/transpept-like"/>
</dbReference>
<dbReference type="Proteomes" id="UP001498398">
    <property type="component" value="Unassembled WGS sequence"/>
</dbReference>
<accession>A0ABR1K092</accession>
<keyword evidence="2" id="KW-1185">Reference proteome</keyword>
<comment type="caution">
    <text evidence="1">The sequence shown here is derived from an EMBL/GenBank/DDBJ whole genome shotgun (WGS) entry which is preliminary data.</text>
</comment>
<name>A0ABR1K092_9AGAR</name>
<dbReference type="EMBL" id="JBANRG010000002">
    <property type="protein sequence ID" value="KAK7470288.1"/>
    <property type="molecule type" value="Genomic_DNA"/>
</dbReference>
<sequence>MWITSCTKLVTSVAALQMVEKGLVGLDEDIGRGLTEWKSPGILEGLEEDTGKPILKNKMTPSGSASLGEYFARYTWGPLGLTKDWTFKPQNWDKDKPRVLIQARTPNGSMQEVKSLVEERDEEYDVEPQLKDNKCLMAAIEEADRMKLPGAGKPFLTGLVQLGFESNVDAGGNRRKAKTWYVVLVRID</sequence>
<evidence type="ECO:0008006" key="3">
    <source>
        <dbReference type="Google" id="ProtNLM"/>
    </source>
</evidence>
<reference evidence="1 2" key="1">
    <citation type="submission" date="2024-01" db="EMBL/GenBank/DDBJ databases">
        <title>A draft genome for the cacao thread blight pathogen Marasmiellus scandens.</title>
        <authorList>
            <person name="Baruah I.K."/>
            <person name="Leung J."/>
            <person name="Bukari Y."/>
            <person name="Amoako-Attah I."/>
            <person name="Meinhardt L.W."/>
            <person name="Bailey B.A."/>
            <person name="Cohen S.P."/>
        </authorList>
    </citation>
    <scope>NUCLEOTIDE SEQUENCE [LARGE SCALE GENOMIC DNA]</scope>
    <source>
        <strain evidence="1 2">GH-19</strain>
    </source>
</reference>
<dbReference type="SUPFAM" id="SSF56601">
    <property type="entry name" value="beta-lactamase/transpeptidase-like"/>
    <property type="match status" value="1"/>
</dbReference>